<accession>A0A1V0A0U2</accession>
<evidence type="ECO:0000313" key="4">
    <source>
        <dbReference type="Proteomes" id="UP000190797"/>
    </source>
</evidence>
<evidence type="ECO:0000313" key="3">
    <source>
        <dbReference type="EMBL" id="AQZ63799.1"/>
    </source>
</evidence>
<reference evidence="4" key="1">
    <citation type="journal article" date="2017" name="Med. Chem. Commun.">
        <title>Nonomuraea sp. ATCC 55076 harbours the largest actinomycete chromosome to date and the kistamicin biosynthetic gene cluster.</title>
        <authorList>
            <person name="Nazari B."/>
            <person name="Forneris C.C."/>
            <person name="Gibson M.I."/>
            <person name="Moon K."/>
            <person name="Schramma K.R."/>
            <person name="Seyedsayamdost M.R."/>
        </authorList>
    </citation>
    <scope>NUCLEOTIDE SEQUENCE [LARGE SCALE GENOMIC DNA]</scope>
    <source>
        <strain evidence="4">ATCC 55076</strain>
    </source>
</reference>
<evidence type="ECO:0008006" key="5">
    <source>
        <dbReference type="Google" id="ProtNLM"/>
    </source>
</evidence>
<keyword evidence="2" id="KW-1133">Transmembrane helix</keyword>
<dbReference type="AlphaFoldDB" id="A0A1V0A0U2"/>
<keyword evidence="2" id="KW-0472">Membrane</keyword>
<dbReference type="EMBL" id="CP017717">
    <property type="protein sequence ID" value="AQZ63799.1"/>
    <property type="molecule type" value="Genomic_DNA"/>
</dbReference>
<evidence type="ECO:0000256" key="1">
    <source>
        <dbReference type="SAM" id="MobiDB-lite"/>
    </source>
</evidence>
<feature type="region of interest" description="Disordered" evidence="1">
    <location>
        <begin position="188"/>
        <end position="209"/>
    </location>
</feature>
<proteinExistence type="predicted"/>
<protein>
    <recommendedName>
        <fullName evidence="5">Secreted protein</fullName>
    </recommendedName>
</protein>
<sequence length="209" mass="23118">MCELQNFMEQLPALIGVLLGAVGTYSVTALTERKRWKRQLATRWDERRVIAYMEYAHAVKKTISICVKLAAQRDVGVELNFLAPEYAESDLAAAEEERTISWEAVLLFGSDEAIAAGRRWHEAVFRLELIATGQEADLSWDLAIKATSRARGEFYRVVKREIGMKETGTPGAYDWQLSTFLGKLPGPAGAKGLPAHEAPPKLRPSGDGA</sequence>
<feature type="transmembrane region" description="Helical" evidence="2">
    <location>
        <begin position="12"/>
        <end position="30"/>
    </location>
</feature>
<gene>
    <name evidence="3" type="ORF">BKM31_22125</name>
</gene>
<evidence type="ECO:0000256" key="2">
    <source>
        <dbReference type="SAM" id="Phobius"/>
    </source>
</evidence>
<name>A0A1V0A0U2_9ACTN</name>
<keyword evidence="4" id="KW-1185">Reference proteome</keyword>
<dbReference type="KEGG" id="noa:BKM31_22125"/>
<organism evidence="3 4">
    <name type="scientific">[Actinomadura] parvosata subsp. kistnae</name>
    <dbReference type="NCBI Taxonomy" id="1909395"/>
    <lineage>
        <taxon>Bacteria</taxon>
        <taxon>Bacillati</taxon>
        <taxon>Actinomycetota</taxon>
        <taxon>Actinomycetes</taxon>
        <taxon>Streptosporangiales</taxon>
        <taxon>Streptosporangiaceae</taxon>
        <taxon>Nonomuraea</taxon>
    </lineage>
</organism>
<dbReference type="Proteomes" id="UP000190797">
    <property type="component" value="Chromosome"/>
</dbReference>
<keyword evidence="2" id="KW-0812">Transmembrane</keyword>